<evidence type="ECO:0000256" key="2">
    <source>
        <dbReference type="SAM" id="SignalP"/>
    </source>
</evidence>
<dbReference type="InterPro" id="IPR036709">
    <property type="entry name" value="Autotransporte_beta_dom_sf"/>
</dbReference>
<feature type="region of interest" description="Disordered" evidence="1">
    <location>
        <begin position="383"/>
        <end position="406"/>
    </location>
</feature>
<evidence type="ECO:0000313" key="5">
    <source>
        <dbReference type="Proteomes" id="UP001595528"/>
    </source>
</evidence>
<evidence type="ECO:0000259" key="3">
    <source>
        <dbReference type="PROSITE" id="PS51208"/>
    </source>
</evidence>
<dbReference type="InterPro" id="IPR005546">
    <property type="entry name" value="Autotransporte_beta"/>
</dbReference>
<evidence type="ECO:0000256" key="1">
    <source>
        <dbReference type="SAM" id="MobiDB-lite"/>
    </source>
</evidence>
<feature type="compositionally biased region" description="Polar residues" evidence="1">
    <location>
        <begin position="136"/>
        <end position="147"/>
    </location>
</feature>
<dbReference type="SUPFAM" id="SSF103515">
    <property type="entry name" value="Autotransporter"/>
    <property type="match status" value="1"/>
</dbReference>
<feature type="region of interest" description="Disordered" evidence="1">
    <location>
        <begin position="96"/>
        <end position="117"/>
    </location>
</feature>
<feature type="domain" description="Autotransporter" evidence="3">
    <location>
        <begin position="2070"/>
        <end position="2346"/>
    </location>
</feature>
<dbReference type="SMART" id="SM00869">
    <property type="entry name" value="Autotransporter"/>
    <property type="match status" value="1"/>
</dbReference>
<comment type="caution">
    <text evidence="4">The sequence shown here is derived from an EMBL/GenBank/DDBJ whole genome shotgun (WGS) entry which is preliminary data.</text>
</comment>
<feature type="compositionally biased region" description="Gly residues" evidence="1">
    <location>
        <begin position="163"/>
        <end position="173"/>
    </location>
</feature>
<name>A0ABV7KTH9_9PROT</name>
<feature type="region of interest" description="Disordered" evidence="1">
    <location>
        <begin position="844"/>
        <end position="867"/>
    </location>
</feature>
<dbReference type="Proteomes" id="UP001595528">
    <property type="component" value="Unassembled WGS sequence"/>
</dbReference>
<feature type="chain" id="PRO_5047145462" description="Autotransporter domain-containing protein" evidence="2">
    <location>
        <begin position="33"/>
        <end position="2346"/>
    </location>
</feature>
<reference evidence="5" key="1">
    <citation type="journal article" date="2019" name="Int. J. Syst. Evol. Microbiol.">
        <title>The Global Catalogue of Microorganisms (GCM) 10K type strain sequencing project: providing services to taxonomists for standard genome sequencing and annotation.</title>
        <authorList>
            <consortium name="The Broad Institute Genomics Platform"/>
            <consortium name="The Broad Institute Genome Sequencing Center for Infectious Disease"/>
            <person name="Wu L."/>
            <person name="Ma J."/>
        </authorList>
    </citation>
    <scope>NUCLEOTIDE SEQUENCE [LARGE SCALE GENOMIC DNA]</scope>
    <source>
        <strain evidence="5">KCTC 42964</strain>
    </source>
</reference>
<feature type="region of interest" description="Disordered" evidence="1">
    <location>
        <begin position="136"/>
        <end position="183"/>
    </location>
</feature>
<evidence type="ECO:0000313" key="4">
    <source>
        <dbReference type="EMBL" id="MFC3225693.1"/>
    </source>
</evidence>
<keyword evidence="2" id="KW-0732">Signal</keyword>
<proteinExistence type="predicted"/>
<feature type="compositionally biased region" description="Gly residues" evidence="1">
    <location>
        <begin position="850"/>
        <end position="859"/>
    </location>
</feature>
<dbReference type="EMBL" id="JBHRTR010000004">
    <property type="protein sequence ID" value="MFC3225693.1"/>
    <property type="molecule type" value="Genomic_DNA"/>
</dbReference>
<sequence>MRARRISVHLAQTGMPVAIALLSATAPTPAAAHCDISDKVETCTGSVTGGAIVHDENGVHSLTVSDLANAIDAADSADADKQDGPVILLQDPGGVTAAPSDWSDSNRNGQAGIAGDSGSDLDATLSLDTGYGLQGQSGVTLGSSGWQGSPGHEAHHFDKHATGGQGGTGGDGGDLVLTGKSNGGGQAPKAITATGGGDSSTGLALFTIGGAGGDGGWAHSEGGLKDAQGGAGGNGGAAGTVRVELLDGHALTYSGAGIGIVVEASGGAGGNGGYGEVDGIDADSAHGGAGGKGGSGGSIALTAEAGANAIAASGPAGIALVSLGGDGGTGGAGKGGHDYAGAGGDAGDGGDIQAIVSARITMTGADSGFGIFLKSAGGFAGDSGSDSGGIKNHPGAPGDPGQAGSVTLSATGAEVTTDNAGADGILLQSVGGMGSSGGDSSGLFTYGSKGGSGGAGGAVSATLTATTVKTLGNHASAFHVHNIGGGGGKAGKASGLSALAAAAGAGGTGGAVEIVLTGTTLQTGGINSAALNLQSIGGGGGSSGAAEGVYAVGGQGGLGGAGGAVSLTVDGAAISTAGFHARGIALSSIGAGGGDSHSPSGVIALGQDGGGGGNGVDVTYLSRNDGAQVATQGHLSDAILLQSVGGGGGNAGSSFEAIGDFSSHVGATGGGGGSAGDISYTGTGADTVATAGHHARGIVLQSIGGGGGTGGNIVTISTGLSFGSSAGSSDVDSTHHGGSVTADIGGKIATQGDGSVAVLAHSVGGGGGAAGSQTSITVGISLGHDQGASGGKGGSGGTVTVTSSADISTDGAGADGIMAQSVGGGGGQSSNIVNADVGLEMSGFTSQQGASGGAGGDGGDVTAESTGSIATKGDNALGLVAQSIAGGGGRAGHTISAAVAVDLGSVTLGQSGGQGGNAGKVSVDAAGSVTTGGALATAVLAQSIGGGGGHAGLTVNGELSGLQFSSTQGGAGGGGGTGGAVSVTGSGSLSTAGDGAMAILAQSMGGAGGAGGTTVHGSVSVISLSNDMGGDGGDGGTAGTVTVSSAGKVATAGNRAGAIVAQSIGGSGGTAGTLVNGNGTGGEVSGALTLSVGGSGGGGGKAADVVVTGKEGGTITTAGYNANGVTAQSIGGDGGSGGNVISGDLAASSEGSLTVNVSVGGEGGKGGQAGGAQVRNDGGVATTGDYSDAIFAQSVGGNGGDGGSSHALTANATLGANIESTITVGGAGGSGAIASKVQVTNTGQLSTAGGSAAAIYAQSIGGNGGVGGSGLAFFGNFEATAEDYISIAADVHVGGAGGSGSDAGAVDVTNDGDIATAGDTSPGIWAQSAGGGGGDGGSAGSYSMGYLKNLSTEEGEELESKGFKLAVTVGGGGGGGGDGGAATVSSSQSITSEGVASYGIFAQSVGGGGGSGGNGSPGLEGWFADIYEDVEKFHQWQEVYEEFKKAKNKDWKGLFLEGFSVDVGGSAGGTGDGGAVTVTNSGTIATSGDSATAIYAQSVGGGGGTGGDGSQGMLTSVTVSGSGGAGGDGGKVSVDNHGTIRTSGAGAMGIYAQSVGGGGGSAGDVEGTIASEIGGLDEILGYNIFGSTGGSAGDGGDGGDVAITMAGSIETSGENAHGIWVQSAGGGGGAASSYGNEQGDNAVGSDGLEGNSGYVSIALPGSLRVGGTGAHGIFAQSVSGGSGTSYSGGVGISISGTLTASGANARAILAHAASYTANDSTSDTVAGTVQIDIHQGAVVSTTSKDAFETVLIKGGRSIDGDTGFLVSNRLTNSGTLSSAGPDAIVLATDDAAGLLVHNHGLMSGSVSAGNSNAVHFYNYGGGSFALGTQVDFGTNSGSFFHNSGVISAAGLGTVGSSTLTTGRLEQSASGAIQVDLSNGGTNAAPASDLITVDVNGKAGAVVLAGKIAPNWVGPTGFASGDTGSFTYLETADGAAIDSSALSAPASPAIAYTLRSAKGDTALVADYVVDYTGAASGLDLGSNAVGFARYFSSAMAALGGAPGKTAVSRALQALATEFLNHGSGEILAAAYGEHVLDEGLIGAANAIDTAHDLHGLLQSCPELEAGADRPFYRQRECVWAEVQGEVYRQDATETAPSFDEYASGLSAAAQKEVVDDTFIEFGGQLEQVRVSGSNFTDQGTRTSAGVALKKEIGAFTLSATLGGGHYGYDRRRGYSVAGIGYTAEADLSGVFATGEARVSAVLPWDGFYAKPALALSATRLWQDGYTETGQGPLNWQVDSVSSTSLAAHPSLELGHAFEHADHAAVAFVRVGVNATLSDTGTVMTTRLVGAPLGDLIVTSEEDRYALDLTGGLDMDLSHSLAVAVQGQTSLSEIARAYGGAVRLKLRF</sequence>
<keyword evidence="5" id="KW-1185">Reference proteome</keyword>
<organism evidence="4 5">
    <name type="scientific">Marinibaculum pumilum</name>
    <dbReference type="NCBI Taxonomy" id="1766165"/>
    <lineage>
        <taxon>Bacteria</taxon>
        <taxon>Pseudomonadati</taxon>
        <taxon>Pseudomonadota</taxon>
        <taxon>Alphaproteobacteria</taxon>
        <taxon>Rhodospirillales</taxon>
        <taxon>Rhodospirillaceae</taxon>
        <taxon>Marinibaculum</taxon>
    </lineage>
</organism>
<gene>
    <name evidence="4" type="ORF">ACFOGJ_00525</name>
</gene>
<feature type="compositionally biased region" description="Basic and acidic residues" evidence="1">
    <location>
        <begin position="152"/>
        <end position="161"/>
    </location>
</feature>
<protein>
    <recommendedName>
        <fullName evidence="3">Autotransporter domain-containing protein</fullName>
    </recommendedName>
</protein>
<feature type="signal peptide" evidence="2">
    <location>
        <begin position="1"/>
        <end position="32"/>
    </location>
</feature>
<dbReference type="RefSeq" id="WP_379897426.1">
    <property type="nucleotide sequence ID" value="NZ_JBHRTR010000004.1"/>
</dbReference>
<dbReference type="PROSITE" id="PS51208">
    <property type="entry name" value="AUTOTRANSPORTER"/>
    <property type="match status" value="1"/>
</dbReference>
<accession>A0ABV7KTH9</accession>